<feature type="compositionally biased region" description="Basic and acidic residues" evidence="3">
    <location>
        <begin position="120"/>
        <end position="129"/>
    </location>
</feature>
<dbReference type="GO" id="GO:0090575">
    <property type="term" value="C:RNA polymerase II transcription regulator complex"/>
    <property type="evidence" value="ECO:0007669"/>
    <property type="project" value="TreeGrafter"/>
</dbReference>
<evidence type="ECO:0000256" key="3">
    <source>
        <dbReference type="SAM" id="MobiDB-lite"/>
    </source>
</evidence>
<dbReference type="GO" id="GO:0001228">
    <property type="term" value="F:DNA-binding transcription activator activity, RNA polymerase II-specific"/>
    <property type="evidence" value="ECO:0007669"/>
    <property type="project" value="TreeGrafter"/>
</dbReference>
<evidence type="ECO:0000256" key="2">
    <source>
        <dbReference type="ARBA" id="ARBA00023242"/>
    </source>
</evidence>
<proteinExistence type="predicted"/>
<dbReference type="GO" id="GO:0000976">
    <property type="term" value="F:transcription cis-regulatory region binding"/>
    <property type="evidence" value="ECO:0007669"/>
    <property type="project" value="InterPro"/>
</dbReference>
<dbReference type="EMBL" id="HF935502">
    <property type="protein sequence ID" value="CCX10007.1"/>
    <property type="molecule type" value="Genomic_DNA"/>
</dbReference>
<dbReference type="InterPro" id="IPR046347">
    <property type="entry name" value="bZIP_sf"/>
</dbReference>
<evidence type="ECO:0000259" key="4">
    <source>
        <dbReference type="PROSITE" id="PS50217"/>
    </source>
</evidence>
<dbReference type="Gene3D" id="1.10.238.100">
    <property type="entry name" value="YAP1 redox domain. Chain B"/>
    <property type="match status" value="1"/>
</dbReference>
<dbReference type="Pfam" id="PF00170">
    <property type="entry name" value="bZIP_1"/>
    <property type="match status" value="1"/>
</dbReference>
<comment type="subcellular location">
    <subcellularLocation>
        <location evidence="1">Nucleus</location>
    </subcellularLocation>
</comment>
<keyword evidence="6" id="KW-1185">Reference proteome</keyword>
<protein>
    <submittedName>
        <fullName evidence="5">Similar to Fluconazole resistance protein 3 acc. no. Q8X229</fullName>
    </submittedName>
</protein>
<dbReference type="PROSITE" id="PS00036">
    <property type="entry name" value="BZIP_BASIC"/>
    <property type="match status" value="1"/>
</dbReference>
<dbReference type="PANTHER" id="PTHR40621">
    <property type="entry name" value="TRANSCRIPTION FACTOR KAPC-RELATED"/>
    <property type="match status" value="1"/>
</dbReference>
<dbReference type="PROSITE" id="PS50217">
    <property type="entry name" value="BZIP"/>
    <property type="match status" value="1"/>
</dbReference>
<dbReference type="Gene3D" id="1.20.5.170">
    <property type="match status" value="1"/>
</dbReference>
<accession>U4LEY8</accession>
<feature type="domain" description="BZIP" evidence="4">
    <location>
        <begin position="104"/>
        <end position="167"/>
    </location>
</feature>
<dbReference type="PANTHER" id="PTHR40621:SF8">
    <property type="entry name" value="AP-1-LIKE TRANSCRIPTION FACTOR YAP3"/>
    <property type="match status" value="1"/>
</dbReference>
<gene>
    <name evidence="5" type="ORF">PCON_09600</name>
</gene>
<dbReference type="SMART" id="SM00338">
    <property type="entry name" value="BRLZ"/>
    <property type="match status" value="1"/>
</dbReference>
<evidence type="ECO:0000256" key="1">
    <source>
        <dbReference type="ARBA" id="ARBA00004123"/>
    </source>
</evidence>
<name>U4LEY8_PYROM</name>
<dbReference type="InterPro" id="IPR004827">
    <property type="entry name" value="bZIP"/>
</dbReference>
<dbReference type="CDD" id="cd14688">
    <property type="entry name" value="bZIP_YAP"/>
    <property type="match status" value="1"/>
</dbReference>
<dbReference type="SUPFAM" id="SSF57959">
    <property type="entry name" value="Leucine zipper domain"/>
    <property type="match status" value="1"/>
</dbReference>
<dbReference type="eggNOG" id="ENOG502S2TX">
    <property type="taxonomic scope" value="Eukaryota"/>
</dbReference>
<feature type="region of interest" description="Disordered" evidence="3">
    <location>
        <begin position="1"/>
        <end position="30"/>
    </location>
</feature>
<keyword evidence="2" id="KW-0539">Nucleus</keyword>
<dbReference type="OrthoDB" id="4940293at2759"/>
<dbReference type="OMA" id="TQCDGQG"/>
<feature type="region of interest" description="Disordered" evidence="3">
    <location>
        <begin position="78"/>
        <end position="129"/>
    </location>
</feature>
<dbReference type="Proteomes" id="UP000018144">
    <property type="component" value="Unassembled WGS sequence"/>
</dbReference>
<organism evidence="5 6">
    <name type="scientific">Pyronema omphalodes (strain CBS 100304)</name>
    <name type="common">Pyronema confluens</name>
    <dbReference type="NCBI Taxonomy" id="1076935"/>
    <lineage>
        <taxon>Eukaryota</taxon>
        <taxon>Fungi</taxon>
        <taxon>Dikarya</taxon>
        <taxon>Ascomycota</taxon>
        <taxon>Pezizomycotina</taxon>
        <taxon>Pezizomycetes</taxon>
        <taxon>Pezizales</taxon>
        <taxon>Pyronemataceae</taxon>
        <taxon>Pyronema</taxon>
    </lineage>
</organism>
<dbReference type="AlphaFoldDB" id="U4LEY8"/>
<evidence type="ECO:0000313" key="6">
    <source>
        <dbReference type="Proteomes" id="UP000018144"/>
    </source>
</evidence>
<sequence length="304" mass="33624">MAQYQQTPPFYGQTTQFPPTPNPQHDEFSPLVRPKSKFITNISILTILLEQPYYDATFTGYAGHPFDLGAPQQVPLNSLPRDASPVFTENSRGVRGSSEEKELTPGQRRRKEQNRAAQRAFRERKERHVKELETRLASLEQANTRAAAENDKLKEQLEKTRLENRLLHENTRIGNGPTPVEAGPMAFKPMDPDSLGLALPPSNFTTPLFAAHPNKGPIHRITTSPGTGEKLLGAGAAWDLIICHPLYEQGLVDIEDISDRLKCMARCDGQGPVFEESIILDAIQASAGSGRDELLVDSPDSGCF</sequence>
<reference evidence="5 6" key="1">
    <citation type="journal article" date="2013" name="PLoS Genet.">
        <title>The genome and development-dependent transcriptomes of Pyronema confluens: a window into fungal evolution.</title>
        <authorList>
            <person name="Traeger S."/>
            <person name="Altegoer F."/>
            <person name="Freitag M."/>
            <person name="Gabaldon T."/>
            <person name="Kempken F."/>
            <person name="Kumar A."/>
            <person name="Marcet-Houben M."/>
            <person name="Poggeler S."/>
            <person name="Stajich J.E."/>
            <person name="Nowrousian M."/>
        </authorList>
    </citation>
    <scope>NUCLEOTIDE SEQUENCE [LARGE SCALE GENOMIC DNA]</scope>
    <source>
        <strain evidence="6">CBS 100304</strain>
        <tissue evidence="5">Vegetative mycelium</tissue>
    </source>
</reference>
<dbReference type="InterPro" id="IPR050936">
    <property type="entry name" value="AP-1-like"/>
</dbReference>
<dbReference type="STRING" id="1076935.U4LEY8"/>
<evidence type="ECO:0000313" key="5">
    <source>
        <dbReference type="EMBL" id="CCX10007.1"/>
    </source>
</evidence>